<evidence type="ECO:0000256" key="5">
    <source>
        <dbReference type="SAM" id="Phobius"/>
    </source>
</evidence>
<dbReference type="InterPro" id="IPR019791">
    <property type="entry name" value="Haem_peroxidase_animal"/>
</dbReference>
<feature type="signal peptide" evidence="6">
    <location>
        <begin position="1"/>
        <end position="20"/>
    </location>
</feature>
<evidence type="ECO:0000313" key="9">
    <source>
        <dbReference type="Proteomes" id="UP000268093"/>
    </source>
</evidence>
<reference evidence="8 9" key="1">
    <citation type="journal article" date="2018" name="New Phytol.">
        <title>Phylogenomics of Endogonaceae and evolution of mycorrhizas within Mucoromycota.</title>
        <authorList>
            <person name="Chang Y."/>
            <person name="Desiro A."/>
            <person name="Na H."/>
            <person name="Sandor L."/>
            <person name="Lipzen A."/>
            <person name="Clum A."/>
            <person name="Barry K."/>
            <person name="Grigoriev I.V."/>
            <person name="Martin F.M."/>
            <person name="Stajich J.E."/>
            <person name="Smith M.E."/>
            <person name="Bonito G."/>
            <person name="Spatafora J.W."/>
        </authorList>
    </citation>
    <scope>NUCLEOTIDE SEQUENCE [LARGE SCALE GENOMIC DNA]</scope>
    <source>
        <strain evidence="8 9">GMNB39</strain>
    </source>
</reference>
<proteinExistence type="predicted"/>
<comment type="subcellular location">
    <subcellularLocation>
        <location evidence="1">Secreted</location>
    </subcellularLocation>
</comment>
<evidence type="ECO:0000256" key="1">
    <source>
        <dbReference type="ARBA" id="ARBA00004613"/>
    </source>
</evidence>
<keyword evidence="9" id="KW-1185">Reference proteome</keyword>
<organism evidence="8 9">
    <name type="scientific">Jimgerdemannia flammicorona</name>
    <dbReference type="NCBI Taxonomy" id="994334"/>
    <lineage>
        <taxon>Eukaryota</taxon>
        <taxon>Fungi</taxon>
        <taxon>Fungi incertae sedis</taxon>
        <taxon>Mucoromycota</taxon>
        <taxon>Mucoromycotina</taxon>
        <taxon>Endogonomycetes</taxon>
        <taxon>Endogonales</taxon>
        <taxon>Endogonaceae</taxon>
        <taxon>Jimgerdemannia</taxon>
    </lineage>
</organism>
<feature type="domain" description="DOMON" evidence="7">
    <location>
        <begin position="634"/>
        <end position="756"/>
    </location>
</feature>
<accession>A0A433DKN9</accession>
<keyword evidence="6" id="KW-0732">Signal</keyword>
<keyword evidence="4" id="KW-0408">Iron</keyword>
<dbReference type="PROSITE" id="PS50292">
    <property type="entry name" value="PEROXIDASE_3"/>
    <property type="match status" value="1"/>
</dbReference>
<evidence type="ECO:0000256" key="4">
    <source>
        <dbReference type="PIRSR" id="PIRSR619791-2"/>
    </source>
</evidence>
<name>A0A433DKN9_9FUNG</name>
<dbReference type="InterPro" id="IPR037120">
    <property type="entry name" value="Haem_peroxidase_sf_animal"/>
</dbReference>
<feature type="chain" id="PRO_5019039020" evidence="6">
    <location>
        <begin position="21"/>
        <end position="816"/>
    </location>
</feature>
<sequence length="816" mass="89434">MRAVTFVTALSLTGASFVSAQATIPRPINNLGNNPTDVYAGTPNQTLLRLNVPTPNFANASGALFPGSLPPATVATNTTTYPAFQCLVAPPAPPAQPYPRCVSDLVSGYTNSPLGLQVEDARVRSVRKVSHLESFWAQLLSYDLLDIEMGTTELVNIGIPTDDVILNTGSSGVSTAAITNSTSNSLEFYRASNVVDPDTQQTNHTGINLATGFLDASPIYGSNDAVLQTLRDVPGTHGKMTLLAQNLTSYGEPGPLPPLDSNGRFRLGSNPPRSANIFSVTLTTILLREHNRQCDRLYHLHNTTWTDDQYFQEARKWVIAFVQKITATEYLGVLLGRPLLPYTGYRPDVKPGIDTFFAMASFRYGHSVLSDEYRMVGTDAQLTGSFNLKGMLNSSYLIRNKYDIATIMRSLSLQVQEEVDVYYADSVRNYVNVFNTTVDIASSDNLRARDQGLPLYNDARQAFGLPRKISFADITNDINVQKRLAQTYQSVDQVESLVGGLAEDHVAGASVGELFNASLWNQFTRLRDSDRFWYENDMFTAEELDVISHTSLRDIIIRNLADPATGNLQTVSATQTYTASLNDTSQPNPLSSLLPDNLWFVQPIVSQSRETLRNAPSNSLVDSTAYPYYCQFTSQYMIQWNTDQSANRINIALTLYSSQGWFGIGLNPSGALSMAGADFIIVSASSINDVKLDLYRSQGNAQAPVKDTDAYALSNVNKTIVGGAAVLVKFTRALDTGVAGKAVFSDSDMNVIWAYNPYDPNPTYHGGNRGGMQVNFLSGMIAEVNAESKRTTQLVHGVLMFTVWALLFPVSIYIMR</sequence>
<dbReference type="PANTHER" id="PTHR11475:SF4">
    <property type="entry name" value="CHORION PEROXIDASE"/>
    <property type="match status" value="1"/>
</dbReference>
<dbReference type="GO" id="GO:0006979">
    <property type="term" value="P:response to oxidative stress"/>
    <property type="evidence" value="ECO:0007669"/>
    <property type="project" value="InterPro"/>
</dbReference>
<dbReference type="Pfam" id="PF03351">
    <property type="entry name" value="DOMON"/>
    <property type="match status" value="1"/>
</dbReference>
<keyword evidence="5" id="KW-0472">Membrane</keyword>
<keyword evidence="4" id="KW-0349">Heme</keyword>
<dbReference type="GO" id="GO:0004601">
    <property type="term" value="F:peroxidase activity"/>
    <property type="evidence" value="ECO:0007669"/>
    <property type="project" value="UniProtKB-KW"/>
</dbReference>
<keyword evidence="5" id="KW-0812">Transmembrane</keyword>
<protein>
    <submittedName>
        <fullName evidence="8">Heme peroxidase</fullName>
    </submittedName>
</protein>
<dbReference type="PRINTS" id="PR00457">
    <property type="entry name" value="ANPEROXIDASE"/>
</dbReference>
<evidence type="ECO:0000313" key="8">
    <source>
        <dbReference type="EMBL" id="RUP51464.1"/>
    </source>
</evidence>
<dbReference type="OrthoDB" id="823504at2759"/>
<dbReference type="PROSITE" id="PS50836">
    <property type="entry name" value="DOMON"/>
    <property type="match status" value="1"/>
</dbReference>
<dbReference type="InterPro" id="IPR045266">
    <property type="entry name" value="DOH_DOMON"/>
</dbReference>
<comment type="caution">
    <text evidence="8">The sequence shown here is derived from an EMBL/GenBank/DDBJ whole genome shotgun (WGS) entry which is preliminary data.</text>
</comment>
<dbReference type="Pfam" id="PF03098">
    <property type="entry name" value="An_peroxidase"/>
    <property type="match status" value="1"/>
</dbReference>
<gene>
    <name evidence="8" type="ORF">BC936DRAFT_148050</name>
</gene>
<keyword evidence="8" id="KW-0575">Peroxidase</keyword>
<dbReference type="AlphaFoldDB" id="A0A433DKN9"/>
<dbReference type="GO" id="GO:0005576">
    <property type="term" value="C:extracellular region"/>
    <property type="evidence" value="ECO:0007669"/>
    <property type="project" value="UniProtKB-SubCell"/>
</dbReference>
<dbReference type="InterPro" id="IPR005018">
    <property type="entry name" value="DOMON_domain"/>
</dbReference>
<dbReference type="PANTHER" id="PTHR11475">
    <property type="entry name" value="OXIDASE/PEROXIDASE"/>
    <property type="match status" value="1"/>
</dbReference>
<keyword evidence="2" id="KW-0964">Secreted</keyword>
<keyword evidence="3" id="KW-0325">Glycoprotein</keyword>
<dbReference type="EMBL" id="RBNI01000714">
    <property type="protein sequence ID" value="RUP51464.1"/>
    <property type="molecule type" value="Genomic_DNA"/>
</dbReference>
<evidence type="ECO:0000256" key="6">
    <source>
        <dbReference type="SAM" id="SignalP"/>
    </source>
</evidence>
<keyword evidence="8" id="KW-0560">Oxidoreductase</keyword>
<feature type="binding site" description="axial binding residue" evidence="4">
    <location>
        <position position="366"/>
    </location>
    <ligand>
        <name>heme b</name>
        <dbReference type="ChEBI" id="CHEBI:60344"/>
    </ligand>
    <ligandPart>
        <name>Fe</name>
        <dbReference type="ChEBI" id="CHEBI:18248"/>
    </ligandPart>
</feature>
<dbReference type="InterPro" id="IPR010255">
    <property type="entry name" value="Haem_peroxidase_sf"/>
</dbReference>
<dbReference type="GO" id="GO:0020037">
    <property type="term" value="F:heme binding"/>
    <property type="evidence" value="ECO:0007669"/>
    <property type="project" value="InterPro"/>
</dbReference>
<evidence type="ECO:0000259" key="7">
    <source>
        <dbReference type="PROSITE" id="PS50836"/>
    </source>
</evidence>
<dbReference type="Gene3D" id="1.10.640.10">
    <property type="entry name" value="Haem peroxidase domain superfamily, animal type"/>
    <property type="match status" value="1"/>
</dbReference>
<dbReference type="SMART" id="SM00664">
    <property type="entry name" value="DoH"/>
    <property type="match status" value="1"/>
</dbReference>
<keyword evidence="4" id="KW-0479">Metal-binding</keyword>
<feature type="transmembrane region" description="Helical" evidence="5">
    <location>
        <begin position="794"/>
        <end position="815"/>
    </location>
</feature>
<dbReference type="SUPFAM" id="SSF48113">
    <property type="entry name" value="Heme-dependent peroxidases"/>
    <property type="match status" value="1"/>
</dbReference>
<evidence type="ECO:0000256" key="2">
    <source>
        <dbReference type="ARBA" id="ARBA00022525"/>
    </source>
</evidence>
<keyword evidence="5" id="KW-1133">Transmembrane helix</keyword>
<evidence type="ECO:0000256" key="3">
    <source>
        <dbReference type="ARBA" id="ARBA00023180"/>
    </source>
</evidence>
<dbReference type="CDD" id="cd09631">
    <property type="entry name" value="DOMON_DOH"/>
    <property type="match status" value="1"/>
</dbReference>
<dbReference type="GO" id="GO:0046872">
    <property type="term" value="F:metal ion binding"/>
    <property type="evidence" value="ECO:0007669"/>
    <property type="project" value="UniProtKB-KW"/>
</dbReference>
<dbReference type="Proteomes" id="UP000268093">
    <property type="component" value="Unassembled WGS sequence"/>
</dbReference>